<evidence type="ECO:0000313" key="8">
    <source>
        <dbReference type="Proteomes" id="UP000472580"/>
    </source>
</evidence>
<dbReference type="GO" id="GO:0016491">
    <property type="term" value="F:oxidoreductase activity"/>
    <property type="evidence" value="ECO:0007669"/>
    <property type="project" value="InterPro"/>
</dbReference>
<feature type="domain" description="Thioredoxin" evidence="6">
    <location>
        <begin position="48"/>
        <end position="189"/>
    </location>
</feature>
<dbReference type="Pfam" id="PF00578">
    <property type="entry name" value="AhpC-TSA"/>
    <property type="match status" value="1"/>
</dbReference>
<evidence type="ECO:0000256" key="4">
    <source>
        <dbReference type="ARBA" id="ARBA00023284"/>
    </source>
</evidence>
<dbReference type="InterPro" id="IPR013766">
    <property type="entry name" value="Thioredoxin_domain"/>
</dbReference>
<gene>
    <name evidence="7" type="ORF">E5987_04725</name>
</gene>
<keyword evidence="5" id="KW-0732">Signal</keyword>
<dbReference type="InterPro" id="IPR000866">
    <property type="entry name" value="AhpC/TSA"/>
</dbReference>
<reference evidence="7 8" key="1">
    <citation type="submission" date="2019-12" db="EMBL/GenBank/DDBJ databases">
        <title>Microbes associate with the intestines of laboratory mice.</title>
        <authorList>
            <person name="Navarre W."/>
            <person name="Wong E."/>
        </authorList>
    </citation>
    <scope>NUCLEOTIDE SEQUENCE [LARGE SCALE GENOMIC DNA]</scope>
    <source>
        <strain evidence="7 8">NM82_D38</strain>
    </source>
</reference>
<comment type="subcellular location">
    <subcellularLocation>
        <location evidence="1">Cell envelope</location>
    </subcellularLocation>
</comment>
<dbReference type="PROSITE" id="PS51352">
    <property type="entry name" value="THIOREDOXIN_2"/>
    <property type="match status" value="1"/>
</dbReference>
<dbReference type="PANTHER" id="PTHR42852:SF6">
    <property type="entry name" value="THIOL:DISULFIDE INTERCHANGE PROTEIN DSBE"/>
    <property type="match status" value="1"/>
</dbReference>
<dbReference type="GO" id="GO:0017004">
    <property type="term" value="P:cytochrome complex assembly"/>
    <property type="evidence" value="ECO:0007669"/>
    <property type="project" value="UniProtKB-KW"/>
</dbReference>
<dbReference type="GO" id="GO:0030313">
    <property type="term" value="C:cell envelope"/>
    <property type="evidence" value="ECO:0007669"/>
    <property type="project" value="UniProtKB-SubCell"/>
</dbReference>
<evidence type="ECO:0000256" key="2">
    <source>
        <dbReference type="ARBA" id="ARBA00022748"/>
    </source>
</evidence>
<comment type="caution">
    <text evidence="7">The sequence shown here is derived from an EMBL/GenBank/DDBJ whole genome shotgun (WGS) entry which is preliminary data.</text>
</comment>
<proteinExistence type="predicted"/>
<dbReference type="InterPro" id="IPR036249">
    <property type="entry name" value="Thioredoxin-like_sf"/>
</dbReference>
<feature type="chain" id="PRO_5027102449" evidence="5">
    <location>
        <begin position="22"/>
        <end position="204"/>
    </location>
</feature>
<keyword evidence="8" id="KW-1185">Reference proteome</keyword>
<sequence>MKIAKALVAAVCLAVSAAAWSQAMLQEKVYNTGDALKKPMVMTPFTEFQNARKIPALDLYTLSGEPVDLRNYRGNVVILNIWASWCAPCIREIPAITKLQQELKNSKIKIIGVSVDDSVTGLPRFLKRNKVSDFMTLVDPRKTVDNVIPLTVVPTNYILDRDGNMVGVLRGYLPWEDPDVLTFLKKLEAKYADPAKLEESGKQQ</sequence>
<dbReference type="RefSeq" id="WP_160334947.1">
    <property type="nucleotide sequence ID" value="NZ_WSRP01000011.1"/>
</dbReference>
<keyword evidence="3" id="KW-1015">Disulfide bond</keyword>
<protein>
    <submittedName>
        <fullName evidence="7">Redoxin domain-containing protein</fullName>
    </submittedName>
</protein>
<organism evidence="7 8">
    <name type="scientific">Parasutterella muris</name>
    <dbReference type="NCBI Taxonomy" id="2565572"/>
    <lineage>
        <taxon>Bacteria</taxon>
        <taxon>Pseudomonadati</taxon>
        <taxon>Pseudomonadota</taxon>
        <taxon>Betaproteobacteria</taxon>
        <taxon>Burkholderiales</taxon>
        <taxon>Sutterellaceae</taxon>
        <taxon>Parasutterella</taxon>
    </lineage>
</organism>
<dbReference type="AlphaFoldDB" id="A0A6L6YI39"/>
<name>A0A6L6YI39_9BURK</name>
<evidence type="ECO:0000256" key="5">
    <source>
        <dbReference type="SAM" id="SignalP"/>
    </source>
</evidence>
<evidence type="ECO:0000256" key="1">
    <source>
        <dbReference type="ARBA" id="ARBA00004196"/>
    </source>
</evidence>
<keyword evidence="4" id="KW-0676">Redox-active center</keyword>
<evidence type="ECO:0000256" key="3">
    <source>
        <dbReference type="ARBA" id="ARBA00023157"/>
    </source>
</evidence>
<dbReference type="Gene3D" id="3.40.30.10">
    <property type="entry name" value="Glutaredoxin"/>
    <property type="match status" value="1"/>
</dbReference>
<evidence type="ECO:0000259" key="6">
    <source>
        <dbReference type="PROSITE" id="PS51352"/>
    </source>
</evidence>
<dbReference type="GO" id="GO:0016209">
    <property type="term" value="F:antioxidant activity"/>
    <property type="evidence" value="ECO:0007669"/>
    <property type="project" value="InterPro"/>
</dbReference>
<dbReference type="Proteomes" id="UP000472580">
    <property type="component" value="Unassembled WGS sequence"/>
</dbReference>
<accession>A0A6L6YI39</accession>
<dbReference type="PANTHER" id="PTHR42852">
    <property type="entry name" value="THIOL:DISULFIDE INTERCHANGE PROTEIN DSBE"/>
    <property type="match status" value="1"/>
</dbReference>
<dbReference type="CDD" id="cd02966">
    <property type="entry name" value="TlpA_like_family"/>
    <property type="match status" value="1"/>
</dbReference>
<dbReference type="EMBL" id="WSRP01000011">
    <property type="protein sequence ID" value="MVX56512.1"/>
    <property type="molecule type" value="Genomic_DNA"/>
</dbReference>
<dbReference type="SUPFAM" id="SSF52833">
    <property type="entry name" value="Thioredoxin-like"/>
    <property type="match status" value="1"/>
</dbReference>
<dbReference type="OrthoDB" id="9811352at2"/>
<dbReference type="InterPro" id="IPR050553">
    <property type="entry name" value="Thioredoxin_ResA/DsbE_sf"/>
</dbReference>
<evidence type="ECO:0000313" key="7">
    <source>
        <dbReference type="EMBL" id="MVX56512.1"/>
    </source>
</evidence>
<feature type="signal peptide" evidence="5">
    <location>
        <begin position="1"/>
        <end position="21"/>
    </location>
</feature>
<keyword evidence="2" id="KW-0201">Cytochrome c-type biogenesis</keyword>